<accession>A0A4V3EWS1</accession>
<feature type="transmembrane region" description="Helical" evidence="2">
    <location>
        <begin position="21"/>
        <end position="46"/>
    </location>
</feature>
<keyword evidence="1" id="KW-0175">Coiled coil</keyword>
<evidence type="ECO:0000313" key="3">
    <source>
        <dbReference type="EMBL" id="TDT78005.1"/>
    </source>
</evidence>
<feature type="transmembrane region" description="Helical" evidence="2">
    <location>
        <begin position="91"/>
        <end position="109"/>
    </location>
</feature>
<keyword evidence="2" id="KW-0472">Membrane</keyword>
<organism evidence="3 4">
    <name type="scientific">Litoreibacter halocynthiae</name>
    <dbReference type="NCBI Taxonomy" id="1242689"/>
    <lineage>
        <taxon>Bacteria</taxon>
        <taxon>Pseudomonadati</taxon>
        <taxon>Pseudomonadota</taxon>
        <taxon>Alphaproteobacteria</taxon>
        <taxon>Rhodobacterales</taxon>
        <taxon>Roseobacteraceae</taxon>
        <taxon>Litoreibacter</taxon>
    </lineage>
</organism>
<dbReference type="SUPFAM" id="SSF51219">
    <property type="entry name" value="TRAP-like"/>
    <property type="match status" value="1"/>
</dbReference>
<dbReference type="InterPro" id="IPR002838">
    <property type="entry name" value="AIM24"/>
</dbReference>
<proteinExistence type="predicted"/>
<sequence>MAEVIERRPTFMSRVLGIVKTLPQVLAGQVSGVALLTLLPFMFSGIIFEPFFPSAIAALAERTPAVYVPAAAVVLVLLCIVTLVASRDHRFAMCLLSAILLAVMAFNYAPPFDLMKRGQLHWPTLWTLYSFTGFLTFVVIVLKPTLSSVLFRTIVILLGVDMVAWLTFGTTFLHPLFLGYFPSHLSILFCLMVIMFLRTIFKFIQENGASFKEVLEKDRDYLKRVKKRTLKLWWPMPVLFVLLTALYSYIGDTYVERPLIGYLDSYEGRQGLDGAGYDSCRMVTLETGPPFMENPDGCTVEAAAKALIDRLQDRNVASVRAQIDAQVDAAGGNREQIVAAVKAQLPKRFPGTKTERCFFLNVVCHIKNGIKSMINGAYRSARNGMISDLENELARAEKRGENSAEDYKRIYTEKMDGFSGRVKQAIGYTATGIRFSGFVALLYGLLILAKSYMIVFARVFYARVTTSPAQDVIGGSETARKGAPKACGPRHTLRATAKTERFYVAFRACGNNVVDRRRLPQPLSLLVKRLFSKNYAMCLVELEKRAETKDDVSVSSCDLIVDPPAEIVEWKLAPDEEILVDFANVVAFSDTCKLGRRISLSLGALVFGRAIYHSVQGPGRVFIKTASAALAGSDPGTENVMQASSLIAWKLNTEFHVVASLTTNDIFLSGYSIRKADPKAKTVVYDTSQSRRVGTGQGILRLTRAFLLPF</sequence>
<feature type="transmembrane region" description="Helical" evidence="2">
    <location>
        <begin position="149"/>
        <end position="168"/>
    </location>
</feature>
<reference evidence="3 4" key="1">
    <citation type="submission" date="2019-03" db="EMBL/GenBank/DDBJ databases">
        <title>Genomic Encyclopedia of Archaeal and Bacterial Type Strains, Phase II (KMG-II): from individual species to whole genera.</title>
        <authorList>
            <person name="Goeker M."/>
        </authorList>
    </citation>
    <scope>NUCLEOTIDE SEQUENCE [LARGE SCALE GENOMIC DNA]</scope>
    <source>
        <strain evidence="3 4">DSM 29467</strain>
    </source>
</reference>
<dbReference type="EMBL" id="SOBH01000001">
    <property type="protein sequence ID" value="TDT78005.1"/>
    <property type="molecule type" value="Genomic_DNA"/>
</dbReference>
<dbReference type="RefSeq" id="WP_134013592.1">
    <property type="nucleotide sequence ID" value="NZ_SOBH01000001.1"/>
</dbReference>
<dbReference type="Pfam" id="PF01987">
    <property type="entry name" value="AIM24"/>
    <property type="match status" value="1"/>
</dbReference>
<comment type="caution">
    <text evidence="3">The sequence shown here is derived from an EMBL/GenBank/DDBJ whole genome shotgun (WGS) entry which is preliminary data.</text>
</comment>
<dbReference type="AlphaFoldDB" id="A0A4V3EWS1"/>
<dbReference type="InterPro" id="IPR016031">
    <property type="entry name" value="Trp_RNA-bd_attenuator-like_dom"/>
</dbReference>
<name>A0A4V3EWS1_9RHOB</name>
<feature type="transmembrane region" description="Helical" evidence="2">
    <location>
        <begin position="121"/>
        <end position="142"/>
    </location>
</feature>
<feature type="coiled-coil region" evidence="1">
    <location>
        <begin position="379"/>
        <end position="406"/>
    </location>
</feature>
<evidence type="ECO:0000256" key="2">
    <source>
        <dbReference type="SAM" id="Phobius"/>
    </source>
</evidence>
<feature type="transmembrane region" description="Helical" evidence="2">
    <location>
        <begin position="180"/>
        <end position="201"/>
    </location>
</feature>
<dbReference type="InterPro" id="IPR036983">
    <property type="entry name" value="AIM24_sf"/>
</dbReference>
<feature type="transmembrane region" description="Helical" evidence="2">
    <location>
        <begin position="232"/>
        <end position="250"/>
    </location>
</feature>
<evidence type="ECO:0000313" key="4">
    <source>
        <dbReference type="Proteomes" id="UP000294563"/>
    </source>
</evidence>
<keyword evidence="2" id="KW-1133">Transmembrane helix</keyword>
<gene>
    <name evidence="3" type="ORF">BDE40_1309</name>
</gene>
<feature type="transmembrane region" description="Helical" evidence="2">
    <location>
        <begin position="66"/>
        <end position="84"/>
    </location>
</feature>
<dbReference type="Proteomes" id="UP000294563">
    <property type="component" value="Unassembled WGS sequence"/>
</dbReference>
<keyword evidence="4" id="KW-1185">Reference proteome</keyword>
<dbReference type="Gene3D" id="3.60.160.10">
    <property type="entry name" value="Mitochondrial biogenesis AIM24"/>
    <property type="match status" value="1"/>
</dbReference>
<keyword evidence="2" id="KW-0812">Transmembrane</keyword>
<dbReference type="OrthoDB" id="1154943at2"/>
<protein>
    <submittedName>
        <fullName evidence="3">Biogenesis AIM24 protein</fullName>
    </submittedName>
</protein>
<evidence type="ECO:0000256" key="1">
    <source>
        <dbReference type="SAM" id="Coils"/>
    </source>
</evidence>